<keyword evidence="9 12" id="KW-0443">Lipid metabolism</keyword>
<dbReference type="InterPro" id="IPR017853">
    <property type="entry name" value="GH"/>
</dbReference>
<dbReference type="Gene3D" id="3.20.20.80">
    <property type="entry name" value="Glycosidases"/>
    <property type="match status" value="1"/>
</dbReference>
<evidence type="ECO:0000313" key="15">
    <source>
        <dbReference type="Proteomes" id="UP000887575"/>
    </source>
</evidence>
<dbReference type="SUPFAM" id="SSF51445">
    <property type="entry name" value="(Trans)glycosidases"/>
    <property type="match status" value="1"/>
</dbReference>
<protein>
    <recommendedName>
        <fullName evidence="5 12">Glucosylceramidase</fullName>
        <ecNumber evidence="5 12">3.2.1.45</ecNumber>
    </recommendedName>
</protein>
<dbReference type="PANTHER" id="PTHR11069">
    <property type="entry name" value="GLUCOSYLCERAMIDASE"/>
    <property type="match status" value="1"/>
</dbReference>
<dbReference type="EC" id="3.2.1.45" evidence="5 12"/>
<dbReference type="GO" id="GO:0008202">
    <property type="term" value="P:steroid metabolic process"/>
    <property type="evidence" value="ECO:0007669"/>
    <property type="project" value="UniProtKB-ARBA"/>
</dbReference>
<comment type="pathway">
    <text evidence="2">Lipid metabolism; sphingolipid metabolism.</text>
</comment>
<dbReference type="Pfam" id="PF02055">
    <property type="entry name" value="Glyco_hydro_30"/>
    <property type="match status" value="1"/>
</dbReference>
<dbReference type="InterPro" id="IPR001139">
    <property type="entry name" value="Glyco_hydro_30"/>
</dbReference>
<evidence type="ECO:0000256" key="5">
    <source>
        <dbReference type="ARBA" id="ARBA00012658"/>
    </source>
</evidence>
<evidence type="ECO:0000256" key="1">
    <source>
        <dbReference type="ARBA" id="ARBA00001013"/>
    </source>
</evidence>
<keyword evidence="6" id="KW-0732">Signal</keyword>
<dbReference type="Gene3D" id="2.60.40.1180">
    <property type="entry name" value="Golgi alpha-mannosidase II"/>
    <property type="match status" value="1"/>
</dbReference>
<keyword evidence="8 12" id="KW-0746">Sphingolipid metabolism</keyword>
<dbReference type="PRINTS" id="PR00843">
    <property type="entry name" value="GLHYDRLASE30"/>
</dbReference>
<dbReference type="GO" id="GO:0007040">
    <property type="term" value="P:lysosome organization"/>
    <property type="evidence" value="ECO:0007669"/>
    <property type="project" value="UniProtKB-ARBA"/>
</dbReference>
<evidence type="ECO:0000256" key="2">
    <source>
        <dbReference type="ARBA" id="ARBA00004760"/>
    </source>
</evidence>
<dbReference type="GO" id="GO:0042391">
    <property type="term" value="P:regulation of membrane potential"/>
    <property type="evidence" value="ECO:0007669"/>
    <property type="project" value="UniProtKB-ARBA"/>
</dbReference>
<dbReference type="GO" id="GO:0006680">
    <property type="term" value="P:glucosylceramide catabolic process"/>
    <property type="evidence" value="ECO:0007669"/>
    <property type="project" value="UniProtKB-ARBA"/>
</dbReference>
<evidence type="ECO:0000313" key="16">
    <source>
        <dbReference type="WBParaSite" id="MBELARI_LOCUS4385"/>
    </source>
</evidence>
<comment type="catalytic activity">
    <reaction evidence="1">
        <text>a beta-D-glucosyl-(1&lt;-&gt;1')-N-acylsphing-4-enine + H2O = an N-acylsphing-4-enine + D-glucose</text>
        <dbReference type="Rhea" id="RHEA:13269"/>
        <dbReference type="ChEBI" id="CHEBI:4167"/>
        <dbReference type="ChEBI" id="CHEBI:15377"/>
        <dbReference type="ChEBI" id="CHEBI:22801"/>
        <dbReference type="ChEBI" id="CHEBI:52639"/>
        <dbReference type="EC" id="3.2.1.45"/>
    </reaction>
    <physiologicalReaction direction="left-to-right" evidence="1">
        <dbReference type="Rhea" id="RHEA:13270"/>
    </physiologicalReaction>
</comment>
<comment type="catalytic activity">
    <reaction evidence="10">
        <text>a beta-D-glucosylceramide + H2O = an N-acyl-sphingoid base + D-glucose</text>
        <dbReference type="Rhea" id="RHEA:81447"/>
        <dbReference type="ChEBI" id="CHEBI:4167"/>
        <dbReference type="ChEBI" id="CHEBI:15377"/>
        <dbReference type="ChEBI" id="CHEBI:83264"/>
        <dbReference type="ChEBI" id="CHEBI:83273"/>
    </reaction>
    <physiologicalReaction direction="left-to-right" evidence="10">
        <dbReference type="Rhea" id="RHEA:81448"/>
    </physiologicalReaction>
</comment>
<evidence type="ECO:0000256" key="11">
    <source>
        <dbReference type="ARBA" id="ARBA00051345"/>
    </source>
</evidence>
<organism evidence="15 16">
    <name type="scientific">Mesorhabditis belari</name>
    <dbReference type="NCBI Taxonomy" id="2138241"/>
    <lineage>
        <taxon>Eukaryota</taxon>
        <taxon>Metazoa</taxon>
        <taxon>Ecdysozoa</taxon>
        <taxon>Nematoda</taxon>
        <taxon>Chromadorea</taxon>
        <taxon>Rhabditida</taxon>
        <taxon>Rhabditina</taxon>
        <taxon>Rhabditomorpha</taxon>
        <taxon>Rhabditoidea</taxon>
        <taxon>Rhabditidae</taxon>
        <taxon>Mesorhabditinae</taxon>
        <taxon>Mesorhabditis</taxon>
    </lineage>
</organism>
<keyword evidence="15" id="KW-1185">Reference proteome</keyword>
<dbReference type="GO" id="GO:0010605">
    <property type="term" value="P:negative regulation of macromolecule metabolic process"/>
    <property type="evidence" value="ECO:0007669"/>
    <property type="project" value="UniProtKB-ARBA"/>
</dbReference>
<keyword evidence="12" id="KW-0326">Glycosidase</keyword>
<feature type="domain" description="Glycosyl hydrolase family 30 TIM-barrel" evidence="13">
    <location>
        <begin position="16"/>
        <end position="361"/>
    </location>
</feature>
<evidence type="ECO:0000256" key="12">
    <source>
        <dbReference type="RuleBase" id="RU361188"/>
    </source>
</evidence>
<comment type="pathway">
    <text evidence="3">Sphingolipid metabolism.</text>
</comment>
<dbReference type="GO" id="GO:0005102">
    <property type="term" value="F:signaling receptor binding"/>
    <property type="evidence" value="ECO:0007669"/>
    <property type="project" value="UniProtKB-ARBA"/>
</dbReference>
<comment type="similarity">
    <text evidence="4 12">Belongs to the glycosyl hydrolase 30 family.</text>
</comment>
<dbReference type="GO" id="GO:0032006">
    <property type="term" value="P:regulation of TOR signaling"/>
    <property type="evidence" value="ECO:0007669"/>
    <property type="project" value="UniProtKB-ARBA"/>
</dbReference>
<evidence type="ECO:0000256" key="9">
    <source>
        <dbReference type="ARBA" id="ARBA00023098"/>
    </source>
</evidence>
<dbReference type="Pfam" id="PF17189">
    <property type="entry name" value="Glyco_hydro_30C"/>
    <property type="match status" value="1"/>
</dbReference>
<evidence type="ECO:0000256" key="3">
    <source>
        <dbReference type="ARBA" id="ARBA00004991"/>
    </source>
</evidence>
<dbReference type="GO" id="GO:0005774">
    <property type="term" value="C:vacuolar membrane"/>
    <property type="evidence" value="ECO:0007669"/>
    <property type="project" value="UniProtKB-ARBA"/>
</dbReference>
<evidence type="ECO:0000256" key="4">
    <source>
        <dbReference type="ARBA" id="ARBA00005382"/>
    </source>
</evidence>
<dbReference type="PANTHER" id="PTHR11069:SF23">
    <property type="entry name" value="LYSOSOMAL ACID GLUCOSYLCERAMIDASE"/>
    <property type="match status" value="1"/>
</dbReference>
<feature type="domain" description="Glycosyl hydrolase family 30 beta sandwich" evidence="14">
    <location>
        <begin position="364"/>
        <end position="426"/>
    </location>
</feature>
<dbReference type="GO" id="GO:0051246">
    <property type="term" value="P:regulation of protein metabolic process"/>
    <property type="evidence" value="ECO:0007669"/>
    <property type="project" value="UniProtKB-ARBA"/>
</dbReference>
<evidence type="ECO:0000256" key="7">
    <source>
        <dbReference type="ARBA" id="ARBA00022801"/>
    </source>
</evidence>
<dbReference type="FunFam" id="3.20.20.80:FF:000030">
    <property type="entry name" value="Lysosomal acid glucosylceramidase"/>
    <property type="match status" value="1"/>
</dbReference>
<name>A0AAF3FBY2_9BILA</name>
<dbReference type="GO" id="GO:0004348">
    <property type="term" value="F:glucosylceramidase activity"/>
    <property type="evidence" value="ECO:0007669"/>
    <property type="project" value="UniProtKB-EC"/>
</dbReference>
<dbReference type="GO" id="GO:0005764">
    <property type="term" value="C:lysosome"/>
    <property type="evidence" value="ECO:0007669"/>
    <property type="project" value="UniProtKB-ARBA"/>
</dbReference>
<evidence type="ECO:0000259" key="14">
    <source>
        <dbReference type="Pfam" id="PF17189"/>
    </source>
</evidence>
<dbReference type="InterPro" id="IPR033452">
    <property type="entry name" value="GH30_C"/>
</dbReference>
<evidence type="ECO:0000256" key="6">
    <source>
        <dbReference type="ARBA" id="ARBA00022729"/>
    </source>
</evidence>
<dbReference type="InterPro" id="IPR013780">
    <property type="entry name" value="Glyco_hydro_b"/>
</dbReference>
<accession>A0AAF3FBY2</accession>
<reference evidence="16" key="1">
    <citation type="submission" date="2024-02" db="UniProtKB">
        <authorList>
            <consortium name="WormBaseParasite"/>
        </authorList>
    </citation>
    <scope>IDENTIFICATION</scope>
</reference>
<proteinExistence type="inferred from homology"/>
<evidence type="ECO:0000256" key="8">
    <source>
        <dbReference type="ARBA" id="ARBA00022919"/>
    </source>
</evidence>
<sequence length="429" mass="48872">MGFRLKVITTERFQEIIGFGGAMTDAAAINIDRLDNEELEEILLHSYFGDQGIEYNVIRIPIASCDFSTREYSYLNTPGDFSLNSFHLAEEDQWKIKFIRRAQKMARLPIKNFGSPWSAPAWMKTTGHMKGGGKLLEGEKYSKTYAEYFVRFIEDYTAQGIPIWGVTIQNEPEEGSDDKWEWQAMYFPPEDQSDFVGRYLGPALRKSNVANGTLIIIHDGQRPSLPEWADRALKDPVADHFASGIAVHWYRNTRENADRLSKTKQNHPEKFILATEACTGFNKKGPILGSFSRGERYAEDIIEDLQHDVSGWVDWNLALDLQGGPNWVSNFVDSPIIVNHTAKEFYLQPMFYAMGHFSKFIKPGAKRVSIKMQKVKDVQGIAFINQDGTVAVVVQNKGDFGVKISIEDERGKQYRVTLQQRSINTLVYK</sequence>
<dbReference type="GO" id="GO:0016758">
    <property type="term" value="F:hexosyltransferase activity"/>
    <property type="evidence" value="ECO:0007669"/>
    <property type="project" value="UniProtKB-ARBA"/>
</dbReference>
<dbReference type="GO" id="GO:0030163">
    <property type="term" value="P:protein catabolic process"/>
    <property type="evidence" value="ECO:0007669"/>
    <property type="project" value="UniProtKB-ARBA"/>
</dbReference>
<dbReference type="AlphaFoldDB" id="A0AAF3FBY2"/>
<comment type="catalytic activity">
    <reaction evidence="11">
        <text>an N-acyl-1-beta-D-glucosyl-15-methylhexadecasphing-4-enine + H2O = an N-acyl-15-methylhexadecasphing-4-enine + D-glucose</text>
        <dbReference type="Rhea" id="RHEA:34755"/>
        <dbReference type="ChEBI" id="CHEBI:4167"/>
        <dbReference type="ChEBI" id="CHEBI:15377"/>
        <dbReference type="ChEBI" id="CHEBI:70815"/>
        <dbReference type="ChEBI" id="CHEBI:70846"/>
    </reaction>
    <physiologicalReaction direction="left-to-right" evidence="11">
        <dbReference type="Rhea" id="RHEA:34756"/>
    </physiologicalReaction>
</comment>
<dbReference type="WBParaSite" id="MBELARI_LOCUS4385">
    <property type="protein sequence ID" value="MBELARI_LOCUS4385"/>
    <property type="gene ID" value="MBELARI_LOCUS4385"/>
</dbReference>
<dbReference type="GO" id="GO:0016241">
    <property type="term" value="P:regulation of macroautophagy"/>
    <property type="evidence" value="ECO:0007669"/>
    <property type="project" value="UniProtKB-ARBA"/>
</dbReference>
<dbReference type="Proteomes" id="UP000887575">
    <property type="component" value="Unassembled WGS sequence"/>
</dbReference>
<dbReference type="InterPro" id="IPR033453">
    <property type="entry name" value="Glyco_hydro_30_TIM-barrel"/>
</dbReference>
<dbReference type="GO" id="GO:0006066">
    <property type="term" value="P:alcohol metabolic process"/>
    <property type="evidence" value="ECO:0007669"/>
    <property type="project" value="UniProtKB-ARBA"/>
</dbReference>
<keyword evidence="7 12" id="KW-0378">Hydrolase</keyword>
<evidence type="ECO:0000256" key="10">
    <source>
        <dbReference type="ARBA" id="ARBA00050474"/>
    </source>
</evidence>
<evidence type="ECO:0000259" key="13">
    <source>
        <dbReference type="Pfam" id="PF02055"/>
    </source>
</evidence>
<dbReference type="GO" id="GO:0006914">
    <property type="term" value="P:autophagy"/>
    <property type="evidence" value="ECO:0007669"/>
    <property type="project" value="UniProtKB-ARBA"/>
</dbReference>